<accession>A0AAE3XDI5</accession>
<gene>
    <name evidence="1" type="ORF">J2Y00_002070</name>
</gene>
<proteinExistence type="predicted"/>
<evidence type="ECO:0000313" key="2">
    <source>
        <dbReference type="Proteomes" id="UP001185331"/>
    </source>
</evidence>
<protein>
    <submittedName>
        <fullName evidence="1">Uncharacterized protein</fullName>
    </submittedName>
</protein>
<dbReference type="AlphaFoldDB" id="A0AAE3XDI5"/>
<dbReference type="RefSeq" id="WP_309855057.1">
    <property type="nucleotide sequence ID" value="NZ_JAVDQJ010000005.1"/>
</dbReference>
<sequence>MRRTSNLQLFPTQAPEALLDTAISNIIIGERRAARPLIVHVLATLPPEHGFRQRLEDALRLLDSDVGYDDENRILVELEEMRYVMHSHHAI</sequence>
<comment type="caution">
    <text evidence="1">The sequence shown here is derived from an EMBL/GenBank/DDBJ whole genome shotgun (WGS) entry which is preliminary data.</text>
</comment>
<evidence type="ECO:0000313" key="1">
    <source>
        <dbReference type="EMBL" id="MDR6218507.1"/>
    </source>
</evidence>
<dbReference type="Proteomes" id="UP001185331">
    <property type="component" value="Unassembled WGS sequence"/>
</dbReference>
<name>A0AAE3XDI5_9DEIO</name>
<organism evidence="1 2">
    <name type="scientific">Deinococcus soli</name>
    <name type="common">ex Cha et al. 2016</name>
    <dbReference type="NCBI Taxonomy" id="1309411"/>
    <lineage>
        <taxon>Bacteria</taxon>
        <taxon>Thermotogati</taxon>
        <taxon>Deinococcota</taxon>
        <taxon>Deinococci</taxon>
        <taxon>Deinococcales</taxon>
        <taxon>Deinococcaceae</taxon>
        <taxon>Deinococcus</taxon>
    </lineage>
</organism>
<reference evidence="1" key="1">
    <citation type="submission" date="2023-07" db="EMBL/GenBank/DDBJ databases">
        <title>Sorghum-associated microbial communities from plants grown in Nebraska, USA.</title>
        <authorList>
            <person name="Schachtman D."/>
        </authorList>
    </citation>
    <scope>NUCLEOTIDE SEQUENCE</scope>
    <source>
        <strain evidence="1">BE330</strain>
    </source>
</reference>
<dbReference type="EMBL" id="JAVDQK010000004">
    <property type="protein sequence ID" value="MDR6218507.1"/>
    <property type="molecule type" value="Genomic_DNA"/>
</dbReference>